<evidence type="ECO:0000313" key="5">
    <source>
        <dbReference type="EMBL" id="SDW21603.1"/>
    </source>
</evidence>
<dbReference type="RefSeq" id="WP_090118991.1">
    <property type="nucleotide sequence ID" value="NZ_FNNJ01000001.1"/>
</dbReference>
<dbReference type="Gene3D" id="3.40.630.30">
    <property type="match status" value="1"/>
</dbReference>
<organism evidence="5 6">
    <name type="scientific">Lutibacter oricola</name>
    <dbReference type="NCBI Taxonomy" id="762486"/>
    <lineage>
        <taxon>Bacteria</taxon>
        <taxon>Pseudomonadati</taxon>
        <taxon>Bacteroidota</taxon>
        <taxon>Flavobacteriia</taxon>
        <taxon>Flavobacteriales</taxon>
        <taxon>Flavobacteriaceae</taxon>
        <taxon>Lutibacter</taxon>
    </lineage>
</organism>
<accession>A0A1H2RQ12</accession>
<dbReference type="FunFam" id="3.40.630.30:FF:000064">
    <property type="entry name" value="GNAT family acetyltransferase"/>
    <property type="match status" value="1"/>
</dbReference>
<reference evidence="5 6" key="1">
    <citation type="submission" date="2016-10" db="EMBL/GenBank/DDBJ databases">
        <authorList>
            <person name="de Groot N.N."/>
        </authorList>
    </citation>
    <scope>NUCLEOTIDE SEQUENCE [LARGE SCALE GENOMIC DNA]</scope>
    <source>
        <strain evidence="5 6">DSM 24956</strain>
    </source>
</reference>
<dbReference type="InterPro" id="IPR016181">
    <property type="entry name" value="Acyl_CoA_acyltransferase"/>
</dbReference>
<proteinExistence type="inferred from homology"/>
<dbReference type="GO" id="GO:0008080">
    <property type="term" value="F:N-acetyltransferase activity"/>
    <property type="evidence" value="ECO:0007669"/>
    <property type="project" value="UniProtKB-ARBA"/>
</dbReference>
<evidence type="ECO:0000256" key="2">
    <source>
        <dbReference type="ARBA" id="ARBA00022679"/>
    </source>
</evidence>
<dbReference type="Proteomes" id="UP000199595">
    <property type="component" value="Unassembled WGS sequence"/>
</dbReference>
<feature type="domain" description="N-acetyltransferase" evidence="4">
    <location>
        <begin position="3"/>
        <end position="157"/>
    </location>
</feature>
<dbReference type="CDD" id="cd04301">
    <property type="entry name" value="NAT_SF"/>
    <property type="match status" value="1"/>
</dbReference>
<evidence type="ECO:0000313" key="6">
    <source>
        <dbReference type="Proteomes" id="UP000199595"/>
    </source>
</evidence>
<keyword evidence="6" id="KW-1185">Reference proteome</keyword>
<evidence type="ECO:0000256" key="3">
    <source>
        <dbReference type="ARBA" id="ARBA00023315"/>
    </source>
</evidence>
<name>A0A1H2RQ12_9FLAO</name>
<dbReference type="AlphaFoldDB" id="A0A1H2RQ12"/>
<dbReference type="InterPro" id="IPR051016">
    <property type="entry name" value="Diverse_Substrate_AcTransf"/>
</dbReference>
<dbReference type="PROSITE" id="PS51186">
    <property type="entry name" value="GNAT"/>
    <property type="match status" value="1"/>
</dbReference>
<dbReference type="EMBL" id="FNNJ01000001">
    <property type="protein sequence ID" value="SDW21603.1"/>
    <property type="molecule type" value="Genomic_DNA"/>
</dbReference>
<dbReference type="STRING" id="762486.SAMN05444411_101297"/>
<comment type="similarity">
    <text evidence="1">Belongs to the acetyltransferase family.</text>
</comment>
<evidence type="ECO:0000256" key="1">
    <source>
        <dbReference type="ARBA" id="ARBA00008694"/>
    </source>
</evidence>
<dbReference type="SUPFAM" id="SSF55729">
    <property type="entry name" value="Acyl-CoA N-acyltransferases (Nat)"/>
    <property type="match status" value="1"/>
</dbReference>
<dbReference type="Pfam" id="PF00583">
    <property type="entry name" value="Acetyltransf_1"/>
    <property type="match status" value="1"/>
</dbReference>
<dbReference type="InterPro" id="IPR000182">
    <property type="entry name" value="GNAT_dom"/>
</dbReference>
<dbReference type="PANTHER" id="PTHR10545:SF29">
    <property type="entry name" value="GH14572P-RELATED"/>
    <property type="match status" value="1"/>
</dbReference>
<protein>
    <submittedName>
        <fullName evidence="5">Acetyltransferase (GNAT) family protein</fullName>
    </submittedName>
</protein>
<gene>
    <name evidence="5" type="ORF">SAMN05444411_101297</name>
</gene>
<sequence>MNFNIRDAKTEDMPAVLSLIKELAIFEKEENAVIVTVNDLENAGFSAQPLFKCFIAEIDNEIVGMSLCYPRYSTWKGPTIHLEDLIVTESKRGLKIGGELYKKVIEYGYNLGVERVEWAVLDWNEPAIKFYESTGANVLRDWDTAQIDRAAMKQYLGK</sequence>
<keyword evidence="3" id="KW-0012">Acyltransferase</keyword>
<dbReference type="PANTHER" id="PTHR10545">
    <property type="entry name" value="DIAMINE N-ACETYLTRANSFERASE"/>
    <property type="match status" value="1"/>
</dbReference>
<keyword evidence="2 5" id="KW-0808">Transferase</keyword>
<evidence type="ECO:0000259" key="4">
    <source>
        <dbReference type="PROSITE" id="PS51186"/>
    </source>
</evidence>
<dbReference type="OrthoDB" id="9805924at2"/>